<evidence type="ECO:0000313" key="3">
    <source>
        <dbReference type="EnsemblPlants" id="AUR62026542-RA:cds"/>
    </source>
</evidence>
<dbReference type="AlphaFoldDB" id="A0A803MBS5"/>
<dbReference type="Gramene" id="AUR62026542-RA">
    <property type="protein sequence ID" value="AUR62026542-RA:cds"/>
    <property type="gene ID" value="AUR62026542"/>
</dbReference>
<keyword evidence="1" id="KW-0175">Coiled coil</keyword>
<reference evidence="3" key="1">
    <citation type="journal article" date="2017" name="Nature">
        <title>The genome of Chenopodium quinoa.</title>
        <authorList>
            <person name="Jarvis D.E."/>
            <person name="Ho Y.S."/>
            <person name="Lightfoot D.J."/>
            <person name="Schmoeckel S.M."/>
            <person name="Li B."/>
            <person name="Borm T.J.A."/>
            <person name="Ohyanagi H."/>
            <person name="Mineta K."/>
            <person name="Michell C.T."/>
            <person name="Saber N."/>
            <person name="Kharbatia N.M."/>
            <person name="Rupper R.R."/>
            <person name="Sharp A.R."/>
            <person name="Dally N."/>
            <person name="Boughton B.A."/>
            <person name="Woo Y.H."/>
            <person name="Gao G."/>
            <person name="Schijlen E.G.W.M."/>
            <person name="Guo X."/>
            <person name="Momin A.A."/>
            <person name="Negrao S."/>
            <person name="Al-Babili S."/>
            <person name="Gehring C."/>
            <person name="Roessner U."/>
            <person name="Jung C."/>
            <person name="Murphy K."/>
            <person name="Arold S.T."/>
            <person name="Gojobori T."/>
            <person name="van der Linden C.G."/>
            <person name="van Loo E.N."/>
            <person name="Jellen E.N."/>
            <person name="Maughan P.J."/>
            <person name="Tester M."/>
        </authorList>
    </citation>
    <scope>NUCLEOTIDE SEQUENCE [LARGE SCALE GENOMIC DNA]</scope>
    <source>
        <strain evidence="3">cv. PI 614886</strain>
    </source>
</reference>
<name>A0A803MBS5_CHEQI</name>
<sequence>MPRSKRPNIGSGQAESSLRRPDKEPLDEPETQGLTSVMKMLTFQRNQSEAVKVDDTWLRTATEKNYYNVGKRFFRLPEDYALTLPESCNTVFDCLEGHIACPPNPRSKFDTFPKFATRAQKGRQRSKRDMTALSQSKSTGAIILPLRRGGGFGKSKRTNSASDREQSKKKKSTRAPGQQASQLKDSAAETREFVDLDEDDIGGHEKETHGADMSAPLPPFTEAEKVISVTREVPRVTPGLSGLVGPNVFVPTSVSDFIEVPHVKILEEVDDELLDFLIGNASEPWRPKLTVNRGESTVNSAVEVVHMYKHYQRQADKAEMVLKKADEERKAHKAEVDWYKVADHEAEDWGEEKWKAVENAYGDDRHLSPTSYEESYFSDPPGLTIVQNLDPRSLPDEEFDDAILATPPHKEVLEKESKAK</sequence>
<feature type="compositionally biased region" description="Basic and acidic residues" evidence="2">
    <location>
        <begin position="17"/>
        <end position="26"/>
    </location>
</feature>
<reference evidence="3" key="2">
    <citation type="submission" date="2021-03" db="UniProtKB">
        <authorList>
            <consortium name="EnsemblPlants"/>
        </authorList>
    </citation>
    <scope>IDENTIFICATION</scope>
</reference>
<organism evidence="3 4">
    <name type="scientific">Chenopodium quinoa</name>
    <name type="common">Quinoa</name>
    <dbReference type="NCBI Taxonomy" id="63459"/>
    <lineage>
        <taxon>Eukaryota</taxon>
        <taxon>Viridiplantae</taxon>
        <taxon>Streptophyta</taxon>
        <taxon>Embryophyta</taxon>
        <taxon>Tracheophyta</taxon>
        <taxon>Spermatophyta</taxon>
        <taxon>Magnoliopsida</taxon>
        <taxon>eudicotyledons</taxon>
        <taxon>Gunneridae</taxon>
        <taxon>Pentapetalae</taxon>
        <taxon>Caryophyllales</taxon>
        <taxon>Chenopodiaceae</taxon>
        <taxon>Chenopodioideae</taxon>
        <taxon>Atripliceae</taxon>
        <taxon>Chenopodium</taxon>
    </lineage>
</organism>
<protein>
    <submittedName>
        <fullName evidence="3">Uncharacterized protein</fullName>
    </submittedName>
</protein>
<feature type="region of interest" description="Disordered" evidence="2">
    <location>
        <begin position="1"/>
        <end position="31"/>
    </location>
</feature>
<evidence type="ECO:0000313" key="4">
    <source>
        <dbReference type="Proteomes" id="UP000596660"/>
    </source>
</evidence>
<evidence type="ECO:0000256" key="1">
    <source>
        <dbReference type="SAM" id="Coils"/>
    </source>
</evidence>
<feature type="compositionally biased region" description="Polar residues" evidence="2">
    <location>
        <begin position="175"/>
        <end position="184"/>
    </location>
</feature>
<feature type="region of interest" description="Disordered" evidence="2">
    <location>
        <begin position="120"/>
        <end position="189"/>
    </location>
</feature>
<accession>A0A803MBS5</accession>
<evidence type="ECO:0000256" key="2">
    <source>
        <dbReference type="SAM" id="MobiDB-lite"/>
    </source>
</evidence>
<dbReference type="Proteomes" id="UP000596660">
    <property type="component" value="Unplaced"/>
</dbReference>
<dbReference type="EnsemblPlants" id="AUR62026542-RA">
    <property type="protein sequence ID" value="AUR62026542-RA:cds"/>
    <property type="gene ID" value="AUR62026542"/>
</dbReference>
<keyword evidence="4" id="KW-1185">Reference proteome</keyword>
<proteinExistence type="predicted"/>
<feature type="coiled-coil region" evidence="1">
    <location>
        <begin position="308"/>
        <end position="335"/>
    </location>
</feature>